<dbReference type="InterPro" id="IPR052901">
    <property type="entry name" value="Bact_TGase-like"/>
</dbReference>
<keyword evidence="5" id="KW-1185">Reference proteome</keyword>
<feature type="transmembrane region" description="Helical" evidence="2">
    <location>
        <begin position="376"/>
        <end position="393"/>
    </location>
</feature>
<dbReference type="RefSeq" id="WP_189053083.1">
    <property type="nucleotide sequence ID" value="NZ_BMOR01000001.1"/>
</dbReference>
<keyword evidence="2" id="KW-0472">Membrane</keyword>
<evidence type="ECO:0000259" key="3">
    <source>
        <dbReference type="SMART" id="SM00460"/>
    </source>
</evidence>
<feature type="transmembrane region" description="Helical" evidence="2">
    <location>
        <begin position="860"/>
        <end position="878"/>
    </location>
</feature>
<feature type="transmembrane region" description="Helical" evidence="2">
    <location>
        <begin position="351"/>
        <end position="369"/>
    </location>
</feature>
<dbReference type="SMART" id="SM00460">
    <property type="entry name" value="TGc"/>
    <property type="match status" value="1"/>
</dbReference>
<dbReference type="Pfam" id="PF11992">
    <property type="entry name" value="TgpA_N"/>
    <property type="match status" value="1"/>
</dbReference>
<gene>
    <name evidence="4" type="ORF">GCM10010842_01060</name>
</gene>
<feature type="region of interest" description="Disordered" evidence="1">
    <location>
        <begin position="172"/>
        <end position="217"/>
    </location>
</feature>
<reference evidence="5" key="1">
    <citation type="journal article" date="2019" name="Int. J. Syst. Evol. Microbiol.">
        <title>The Global Catalogue of Microorganisms (GCM) 10K type strain sequencing project: providing services to taxonomists for standard genome sequencing and annotation.</title>
        <authorList>
            <consortium name="The Broad Institute Genomics Platform"/>
            <consortium name="The Broad Institute Genome Sequencing Center for Infectious Disease"/>
            <person name="Wu L."/>
            <person name="Ma J."/>
        </authorList>
    </citation>
    <scope>NUCLEOTIDE SEQUENCE [LARGE SCALE GENOMIC DNA]</scope>
    <source>
        <strain evidence="5">JCM 16918</strain>
    </source>
</reference>
<dbReference type="Pfam" id="PF01841">
    <property type="entry name" value="Transglut_core"/>
    <property type="match status" value="1"/>
</dbReference>
<accession>A0ABQ2ITS1</accession>
<dbReference type="PANTHER" id="PTHR42736:SF1">
    <property type="entry name" value="PROTEIN-GLUTAMINE GAMMA-GLUTAMYLTRANSFERASE"/>
    <property type="match status" value="1"/>
</dbReference>
<dbReference type="Pfam" id="PF13559">
    <property type="entry name" value="DUF4129"/>
    <property type="match status" value="1"/>
</dbReference>
<evidence type="ECO:0000256" key="1">
    <source>
        <dbReference type="SAM" id="MobiDB-lite"/>
    </source>
</evidence>
<dbReference type="EMBL" id="BMOR01000001">
    <property type="protein sequence ID" value="GGN27840.1"/>
    <property type="molecule type" value="Genomic_DNA"/>
</dbReference>
<evidence type="ECO:0000313" key="4">
    <source>
        <dbReference type="EMBL" id="GGN27840.1"/>
    </source>
</evidence>
<comment type="caution">
    <text evidence="4">The sequence shown here is derived from an EMBL/GenBank/DDBJ whole genome shotgun (WGS) entry which is preliminary data.</text>
</comment>
<feature type="transmembrane region" description="Helical" evidence="2">
    <location>
        <begin position="489"/>
        <end position="505"/>
    </location>
</feature>
<dbReference type="InterPro" id="IPR021878">
    <property type="entry name" value="TgpA_N"/>
</dbReference>
<organism evidence="4 5">
    <name type="scientific">Deinococcus daejeonensis</name>
    <dbReference type="NCBI Taxonomy" id="1007098"/>
    <lineage>
        <taxon>Bacteria</taxon>
        <taxon>Thermotogati</taxon>
        <taxon>Deinococcota</taxon>
        <taxon>Deinococci</taxon>
        <taxon>Deinococcales</taxon>
        <taxon>Deinococcaceae</taxon>
        <taxon>Deinococcus</taxon>
    </lineage>
</organism>
<keyword evidence="2" id="KW-1133">Transmembrane helix</keyword>
<dbReference type="InterPro" id="IPR002931">
    <property type="entry name" value="Transglutaminase-like"/>
</dbReference>
<dbReference type="Gene3D" id="3.10.620.30">
    <property type="match status" value="1"/>
</dbReference>
<dbReference type="Proteomes" id="UP000645517">
    <property type="component" value="Unassembled WGS sequence"/>
</dbReference>
<feature type="domain" description="Transglutaminase-like" evidence="3">
    <location>
        <begin position="718"/>
        <end position="789"/>
    </location>
</feature>
<feature type="transmembrane region" description="Helical" evidence="2">
    <location>
        <begin position="47"/>
        <end position="66"/>
    </location>
</feature>
<proteinExistence type="predicted"/>
<evidence type="ECO:0000313" key="5">
    <source>
        <dbReference type="Proteomes" id="UP000645517"/>
    </source>
</evidence>
<dbReference type="SUPFAM" id="SSF54001">
    <property type="entry name" value="Cysteine proteinases"/>
    <property type="match status" value="1"/>
</dbReference>
<dbReference type="InterPro" id="IPR025403">
    <property type="entry name" value="TgpA-like_C"/>
</dbReference>
<feature type="transmembrane region" description="Helical" evidence="2">
    <location>
        <begin position="450"/>
        <end position="468"/>
    </location>
</feature>
<evidence type="ECO:0000256" key="2">
    <source>
        <dbReference type="SAM" id="Phobius"/>
    </source>
</evidence>
<sequence length="968" mass="103548">MTRPDRPPAVTVTLRAWPTGFGAAFLALIVLTLIGCVNYALSLGYGLTFLLGGVWVLAAGQALRAARDLTVGVQARGPVRAGTPLPVQVQVRGGRGGVLRVALHAPFDVVSGSVTLEDAAGTLDAGTLDLAVPTAARGPLEVRVTLRALDRLGLWQVRLPDPDPVTVLIHPRAEEGAPPLPTRSVPGSGEGAGRAPGDEEFAGLRPYQTGDSPRQVSWRHVARTGQLLTRETDAAQGRARRLDWQDAPGDPEARAARLAAWVDALHARADSYALHFPGEVVGPGSGESQRQAALNALALHDPPTLASLAPPARPARNRPGTRPAPLPGEALTWTLLALAVTLAPGVLRQPWWLSLLIAALLGHSLLRARRGAIRPLPTWLLALLAVAGGAALNATYGTLLGRDAGTAFLAMLAALKTAESHARRDQAVLTLLGLFVTSTAFFFSQGLLTALYAVLSAALLLTAATTRLGTPPPLTRASLTGRLGRTARVLTLSAPLTLVLFVLVPRPDGPLWQLPVQGQNLTGLGSEVSAGSFTNLAQNPAVAFRADFRGAVPPPAERYWRGPVLEAFDGLKWQQVRGNVPTPSVEATGAPLTYDLTLEPSGTPWLLALETVVRVPQGAFITSGFQAFTPRPVATRRRVTLVSQPALVGRQENGDRLRFDTLLPQGQNPRTLALALQWAGLPPARRVQAALDHLRSGGFTYTLNPPLLPEENRTDAFLFGSRQGFCEHYASAFAVLMRAAGLSARVITGYLGGELNPDGNYLIVRQQDAHAWSEVWLPGQGWVRVDPTAVIAPARVNADLRTALTQPAASAALPRTGLDRLRLRLDSWQNRWNAVVVEYDGEQQTALLTRLGVTGGAQTLWWLLLPALAVTLLPAYAWTRRAARPADPAQRLWHDLTRTVGAPQHLGETTGTYAQRQADAHPHLADALRGAAHAYQQARYAPGPPDTALRDLRAAVRQVRSLRHRARR</sequence>
<name>A0ABQ2ITS1_9DEIO</name>
<feature type="region of interest" description="Disordered" evidence="1">
    <location>
        <begin position="229"/>
        <end position="249"/>
    </location>
</feature>
<dbReference type="InterPro" id="IPR038765">
    <property type="entry name" value="Papain-like_cys_pep_sf"/>
</dbReference>
<feature type="transmembrane region" description="Helical" evidence="2">
    <location>
        <begin position="21"/>
        <end position="41"/>
    </location>
</feature>
<keyword evidence="2" id="KW-0812">Transmembrane</keyword>
<protein>
    <submittedName>
        <fullName evidence="4">Transglutaminase</fullName>
    </submittedName>
</protein>
<dbReference type="PANTHER" id="PTHR42736">
    <property type="entry name" value="PROTEIN-GLUTAMINE GAMMA-GLUTAMYLTRANSFERASE"/>
    <property type="match status" value="1"/>
</dbReference>